<dbReference type="AlphaFoldDB" id="A0A182QAS7"/>
<dbReference type="EMBL" id="AXCN02001339">
    <property type="status" value="NOT_ANNOTATED_CDS"/>
    <property type="molecule type" value="Genomic_DNA"/>
</dbReference>
<evidence type="ECO:0000313" key="2">
    <source>
        <dbReference type="EnsemblMetazoa" id="AFAF006460-PA"/>
    </source>
</evidence>
<proteinExistence type="predicted"/>
<reference evidence="3" key="1">
    <citation type="submission" date="2014-01" db="EMBL/GenBank/DDBJ databases">
        <title>The Genome Sequence of Anopheles farauti FAR1 (V2).</title>
        <authorList>
            <consortium name="The Broad Institute Genomics Platform"/>
            <person name="Neafsey D.E."/>
            <person name="Besansky N."/>
            <person name="Howell P."/>
            <person name="Walton C."/>
            <person name="Young S.K."/>
            <person name="Zeng Q."/>
            <person name="Gargeya S."/>
            <person name="Fitzgerald M."/>
            <person name="Haas B."/>
            <person name="Abouelleil A."/>
            <person name="Allen A.W."/>
            <person name="Alvarado L."/>
            <person name="Arachchi H.M."/>
            <person name="Berlin A.M."/>
            <person name="Chapman S.B."/>
            <person name="Gainer-Dewar J."/>
            <person name="Goldberg J."/>
            <person name="Griggs A."/>
            <person name="Gujja S."/>
            <person name="Hansen M."/>
            <person name="Howarth C."/>
            <person name="Imamovic A."/>
            <person name="Ireland A."/>
            <person name="Larimer J."/>
            <person name="McCowan C."/>
            <person name="Murphy C."/>
            <person name="Pearson M."/>
            <person name="Poon T.W."/>
            <person name="Priest M."/>
            <person name="Roberts A."/>
            <person name="Saif S."/>
            <person name="Shea T."/>
            <person name="Sisk P."/>
            <person name="Sykes S."/>
            <person name="Wortman J."/>
            <person name="Nusbaum C."/>
            <person name="Birren B."/>
        </authorList>
    </citation>
    <scope>NUCLEOTIDE SEQUENCE [LARGE SCALE GENOMIC DNA]</scope>
    <source>
        <strain evidence="3">FAR1</strain>
    </source>
</reference>
<dbReference type="EnsemblMetazoa" id="AFAF006460-RA">
    <property type="protein sequence ID" value="AFAF006460-PA"/>
    <property type="gene ID" value="AFAF006460"/>
</dbReference>
<accession>A0A182QAS7</accession>
<dbReference type="Proteomes" id="UP000075886">
    <property type="component" value="Unassembled WGS sequence"/>
</dbReference>
<keyword evidence="1" id="KW-0732">Signal</keyword>
<keyword evidence="3" id="KW-1185">Reference proteome</keyword>
<evidence type="ECO:0000313" key="3">
    <source>
        <dbReference type="Proteomes" id="UP000075886"/>
    </source>
</evidence>
<organism evidence="2 3">
    <name type="scientific">Anopheles farauti</name>
    <dbReference type="NCBI Taxonomy" id="69004"/>
    <lineage>
        <taxon>Eukaryota</taxon>
        <taxon>Metazoa</taxon>
        <taxon>Ecdysozoa</taxon>
        <taxon>Arthropoda</taxon>
        <taxon>Hexapoda</taxon>
        <taxon>Insecta</taxon>
        <taxon>Pterygota</taxon>
        <taxon>Neoptera</taxon>
        <taxon>Endopterygota</taxon>
        <taxon>Diptera</taxon>
        <taxon>Nematocera</taxon>
        <taxon>Culicoidea</taxon>
        <taxon>Culicidae</taxon>
        <taxon>Anophelinae</taxon>
        <taxon>Anopheles</taxon>
    </lineage>
</organism>
<name>A0A182QAS7_9DIPT</name>
<feature type="signal peptide" evidence="1">
    <location>
        <begin position="1"/>
        <end position="21"/>
    </location>
</feature>
<feature type="chain" id="PRO_5008132597" evidence="1">
    <location>
        <begin position="22"/>
        <end position="73"/>
    </location>
</feature>
<reference evidence="2" key="2">
    <citation type="submission" date="2020-05" db="UniProtKB">
        <authorList>
            <consortium name="EnsemblMetazoa"/>
        </authorList>
    </citation>
    <scope>IDENTIFICATION</scope>
    <source>
        <strain evidence="2">FAR1</strain>
    </source>
</reference>
<protein>
    <submittedName>
        <fullName evidence="2">Uncharacterized protein</fullName>
    </submittedName>
</protein>
<evidence type="ECO:0000256" key="1">
    <source>
        <dbReference type="SAM" id="SignalP"/>
    </source>
</evidence>
<sequence length="73" mass="7905">MRSRRFWVVLVLVALVAPAPAVRVIFWRPETVAVPSVDLNQAHILRSPNTAGSACGNGQVTDSRGICRSTVSF</sequence>
<dbReference type="VEuPathDB" id="VectorBase:AFAF006460"/>